<proteinExistence type="predicted"/>
<sequence length="48" mass="5426">MIVFSLSEDEIRLIIVYAFTPSQASFHKTKSTKLYMGLSANNPTTPYN</sequence>
<gene>
    <name evidence="1" type="ORF">ACFO6W_00495</name>
</gene>
<protein>
    <submittedName>
        <fullName evidence="1">Uncharacterized protein</fullName>
    </submittedName>
</protein>
<keyword evidence="2" id="KW-1185">Reference proteome</keyword>
<organism evidence="1 2">
    <name type="scientific">Dysgonomonas termitidis</name>
    <dbReference type="NCBI Taxonomy" id="1516126"/>
    <lineage>
        <taxon>Bacteria</taxon>
        <taxon>Pseudomonadati</taxon>
        <taxon>Bacteroidota</taxon>
        <taxon>Bacteroidia</taxon>
        <taxon>Bacteroidales</taxon>
        <taxon>Dysgonomonadaceae</taxon>
        <taxon>Dysgonomonas</taxon>
    </lineage>
</organism>
<dbReference type="EMBL" id="JBHSGN010000004">
    <property type="protein sequence ID" value="MFC4672162.1"/>
    <property type="molecule type" value="Genomic_DNA"/>
</dbReference>
<evidence type="ECO:0000313" key="1">
    <source>
        <dbReference type="EMBL" id="MFC4672162.1"/>
    </source>
</evidence>
<comment type="caution">
    <text evidence="1">The sequence shown here is derived from an EMBL/GenBank/DDBJ whole genome shotgun (WGS) entry which is preliminary data.</text>
</comment>
<reference evidence="2" key="1">
    <citation type="journal article" date="2019" name="Int. J. Syst. Evol. Microbiol.">
        <title>The Global Catalogue of Microorganisms (GCM) 10K type strain sequencing project: providing services to taxonomists for standard genome sequencing and annotation.</title>
        <authorList>
            <consortium name="The Broad Institute Genomics Platform"/>
            <consortium name="The Broad Institute Genome Sequencing Center for Infectious Disease"/>
            <person name="Wu L."/>
            <person name="Ma J."/>
        </authorList>
    </citation>
    <scope>NUCLEOTIDE SEQUENCE [LARGE SCALE GENOMIC DNA]</scope>
    <source>
        <strain evidence="2">CCUG 66188</strain>
    </source>
</reference>
<evidence type="ECO:0000313" key="2">
    <source>
        <dbReference type="Proteomes" id="UP001596023"/>
    </source>
</evidence>
<accession>A0ABV9KPP3</accession>
<dbReference type="RefSeq" id="WP_379993343.1">
    <property type="nucleotide sequence ID" value="NZ_JBHSGN010000004.1"/>
</dbReference>
<name>A0ABV9KPP3_9BACT</name>
<dbReference type="Proteomes" id="UP001596023">
    <property type="component" value="Unassembled WGS sequence"/>
</dbReference>